<proteinExistence type="inferred from homology"/>
<dbReference type="SUPFAM" id="SSF51735">
    <property type="entry name" value="NAD(P)-binding Rossmann-fold domains"/>
    <property type="match status" value="2"/>
</dbReference>
<dbReference type="Pfam" id="PF00106">
    <property type="entry name" value="adh_short"/>
    <property type="match status" value="1"/>
</dbReference>
<evidence type="ECO:0000256" key="2">
    <source>
        <dbReference type="ARBA" id="ARBA00023002"/>
    </source>
</evidence>
<dbReference type="GO" id="GO:0016491">
    <property type="term" value="F:oxidoreductase activity"/>
    <property type="evidence" value="ECO:0007669"/>
    <property type="project" value="UniProtKB-KW"/>
</dbReference>
<dbReference type="InterPro" id="IPR002347">
    <property type="entry name" value="SDR_fam"/>
</dbReference>
<dbReference type="PRINTS" id="PR00080">
    <property type="entry name" value="SDRFAMILY"/>
</dbReference>
<dbReference type="InterPro" id="IPR036291">
    <property type="entry name" value="NAD(P)-bd_dom_sf"/>
</dbReference>
<dbReference type="PANTHER" id="PTHR44196">
    <property type="entry name" value="DEHYDROGENASE/REDUCTASE SDR FAMILY MEMBER 7B"/>
    <property type="match status" value="1"/>
</dbReference>
<dbReference type="GO" id="GO:0016020">
    <property type="term" value="C:membrane"/>
    <property type="evidence" value="ECO:0007669"/>
    <property type="project" value="TreeGrafter"/>
</dbReference>
<gene>
    <name evidence="4" type="ORF">DU002_02555</name>
</gene>
<dbReference type="InterPro" id="IPR057326">
    <property type="entry name" value="KR_dom"/>
</dbReference>
<evidence type="ECO:0000259" key="3">
    <source>
        <dbReference type="SMART" id="SM00822"/>
    </source>
</evidence>
<dbReference type="NCBIfam" id="NF005539">
    <property type="entry name" value="PRK07201.1"/>
    <property type="match status" value="1"/>
</dbReference>
<evidence type="ECO:0000313" key="5">
    <source>
        <dbReference type="Proteomes" id="UP000252558"/>
    </source>
</evidence>
<comment type="similarity">
    <text evidence="1">Belongs to the short-chain dehydrogenases/reductases (SDR) family.</text>
</comment>
<dbReference type="InterPro" id="IPR057313">
    <property type="entry name" value="Maqu_2507-like"/>
</dbReference>
<dbReference type="Proteomes" id="UP000252558">
    <property type="component" value="Unassembled WGS sequence"/>
</dbReference>
<dbReference type="SMART" id="SM00822">
    <property type="entry name" value="PKS_KR"/>
    <property type="match status" value="1"/>
</dbReference>
<dbReference type="EMBL" id="QPID01000001">
    <property type="protein sequence ID" value="RCU52863.1"/>
    <property type="molecule type" value="Genomic_DNA"/>
</dbReference>
<dbReference type="OrthoDB" id="9810734at2"/>
<name>A0A368NSE6_9GAMM</name>
<dbReference type="PRINTS" id="PR00081">
    <property type="entry name" value="GDHRDH"/>
</dbReference>
<comment type="caution">
    <text evidence="4">The sequence shown here is derived from an EMBL/GenBank/DDBJ whole genome shotgun (WGS) entry which is preliminary data.</text>
</comment>
<feature type="domain" description="Ketoreductase" evidence="3">
    <location>
        <begin position="376"/>
        <end position="548"/>
    </location>
</feature>
<accession>A0A368NSE6</accession>
<evidence type="ECO:0000313" key="4">
    <source>
        <dbReference type="EMBL" id="RCU52863.1"/>
    </source>
</evidence>
<dbReference type="InterPro" id="IPR020904">
    <property type="entry name" value="Sc_DH/Rdtase_CS"/>
</dbReference>
<dbReference type="PROSITE" id="PS00061">
    <property type="entry name" value="ADH_SHORT"/>
    <property type="match status" value="1"/>
</dbReference>
<dbReference type="Gene3D" id="3.40.50.720">
    <property type="entry name" value="NAD(P)-binding Rossmann-like Domain"/>
    <property type="match status" value="2"/>
</dbReference>
<dbReference type="RefSeq" id="WP_114336770.1">
    <property type="nucleotide sequence ID" value="NZ_QPID01000001.1"/>
</dbReference>
<dbReference type="PANTHER" id="PTHR44196:SF1">
    <property type="entry name" value="DEHYDROGENASE_REDUCTASE SDR FAMILY MEMBER 7B"/>
    <property type="match status" value="1"/>
</dbReference>
<dbReference type="AlphaFoldDB" id="A0A368NSE6"/>
<keyword evidence="2" id="KW-0560">Oxidoreductase</keyword>
<protein>
    <submittedName>
        <fullName evidence="4">Short chain dehydrogenase</fullName>
    </submittedName>
</protein>
<organism evidence="4 5">
    <name type="scientific">Corallincola holothuriorum</name>
    <dbReference type="NCBI Taxonomy" id="2282215"/>
    <lineage>
        <taxon>Bacteria</taxon>
        <taxon>Pseudomonadati</taxon>
        <taxon>Pseudomonadota</taxon>
        <taxon>Gammaproteobacteria</taxon>
        <taxon>Alteromonadales</taxon>
        <taxon>Psychromonadaceae</taxon>
        <taxon>Corallincola</taxon>
    </lineage>
</organism>
<keyword evidence="5" id="KW-1185">Reference proteome</keyword>
<dbReference type="Pfam" id="PF07993">
    <property type="entry name" value="NAD_binding_4"/>
    <property type="match status" value="1"/>
</dbReference>
<dbReference type="CDD" id="cd05233">
    <property type="entry name" value="SDR_c"/>
    <property type="match status" value="1"/>
</dbReference>
<reference evidence="4 5" key="1">
    <citation type="submission" date="2018-07" db="EMBL/GenBank/DDBJ databases">
        <title>Corallincola holothuriorum sp. nov., a new facultative anaerobe isolated from sea cucumber Apostichopus japonicus.</title>
        <authorList>
            <person name="Xia H."/>
        </authorList>
    </citation>
    <scope>NUCLEOTIDE SEQUENCE [LARGE SCALE GENOMIC DNA]</scope>
    <source>
        <strain evidence="4 5">C4</strain>
    </source>
</reference>
<sequence length="660" mass="73153">MNYFVTGGTGFIGRYLIEKLLARGGTVYALVRSDKAEQKLLDLFADHQHQIKPVRGDIILPGLGLSDEAKTNLVGKIDHLFHLAAIYNLDADAELQQLANVHGTLHTLQCAEALKVGCFHHISSIAVAGLYPGWFREDMFGQAEHLDHPYLQSKHDAEKLVRDNQAVPWRIYRPGMVIGHSKTGQADKADGPYYFFKTLQKLRRTLPPWLPTIGVEGGYLNIVPVDFVVAAMDHIAHQPEQDQTCFHLTDPNPNTAGEMLNIFADAGHAPRMAMRIDTRLFNFIPRQVKSGILKMPPIKRLMGAVVKDLGIPSSALNFVNYPTRFDCQNTLDALKGSDITCPQLADYAPAIWDYWERNLDPELSLDKTLAGVLKGKTVLITGATSGIGEATAKMLAGTGAKLVLVARTLAELKRVQEELEQQGGEIHIHSCDLSDLDAIELMLERINDQHLHIDLLINNAGRSIRRSVEHSFDRFHDYQRTMQLNYFGCLKLTMGLLPGMLANGGGHVINLSSIGVLTNAPRFSAYVASKSAMESFTRCAASEFSDRNVQFTTINMPLVATPMIAPTEIYQQMPTLTPEQAAEMIAKAIIEKPKRVATRLGIFGALIHAVFPKLGEIIMNTGFRMFPDSPRATEEVEHKEKEKPSQEMIAFAALLRGIHL</sequence>
<dbReference type="CDD" id="cd05263">
    <property type="entry name" value="MupV_like_SDR_e"/>
    <property type="match status" value="1"/>
</dbReference>
<evidence type="ECO:0000256" key="1">
    <source>
        <dbReference type="ARBA" id="ARBA00006484"/>
    </source>
</evidence>
<dbReference type="InterPro" id="IPR013120">
    <property type="entry name" value="FAR_NAD-bd"/>
</dbReference>